<name>A0A3N6SI34_9GAMM</name>
<accession>A0A3N6SI34</accession>
<feature type="compositionally biased region" description="Basic and acidic residues" evidence="1">
    <location>
        <begin position="1"/>
        <end position="14"/>
    </location>
</feature>
<proteinExistence type="predicted"/>
<protein>
    <recommendedName>
        <fullName evidence="4">Regulatory phage protein cox</fullName>
    </recommendedName>
</protein>
<dbReference type="Pfam" id="PF10743">
    <property type="entry name" value="Phage_Cox"/>
    <property type="match status" value="1"/>
</dbReference>
<dbReference type="Proteomes" id="UP000279457">
    <property type="component" value="Unassembled WGS sequence"/>
</dbReference>
<comment type="caution">
    <text evidence="2">The sequence shown here is derived from an EMBL/GenBank/DDBJ whole genome shotgun (WGS) entry which is preliminary data.</text>
</comment>
<sequence length="136" mass="15376">MQEEAKTLDEHEAQEVAENPDGQEASKGITKTRKREMVRLSESPSDLLSKEGFAMYVGKTTNAVVCMAKAGKLPAFYMADPLKPGGYAELWINRREWDKYAAQLVESAPEEWHYWKNRISANKPGRSRQTNQGGEQ</sequence>
<keyword evidence="3" id="KW-1185">Reference proteome</keyword>
<evidence type="ECO:0000313" key="2">
    <source>
        <dbReference type="EMBL" id="RQM37226.1"/>
    </source>
</evidence>
<dbReference type="AlphaFoldDB" id="A0A3N6SI34"/>
<dbReference type="OrthoDB" id="6507036at2"/>
<feature type="region of interest" description="Disordered" evidence="1">
    <location>
        <begin position="1"/>
        <end position="43"/>
    </location>
</feature>
<evidence type="ECO:0000256" key="1">
    <source>
        <dbReference type="SAM" id="MobiDB-lite"/>
    </source>
</evidence>
<organism evidence="2 3">
    <name type="scientific">Erwinia psidii</name>
    <dbReference type="NCBI Taxonomy" id="69224"/>
    <lineage>
        <taxon>Bacteria</taxon>
        <taxon>Pseudomonadati</taxon>
        <taxon>Pseudomonadota</taxon>
        <taxon>Gammaproteobacteria</taxon>
        <taxon>Enterobacterales</taxon>
        <taxon>Erwiniaceae</taxon>
        <taxon>Erwinia</taxon>
    </lineage>
</organism>
<dbReference type="InterPro" id="IPR019679">
    <property type="entry name" value="Phage_P2_Cox"/>
</dbReference>
<dbReference type="InterPro" id="IPR038147">
    <property type="entry name" value="Cox_sf"/>
</dbReference>
<dbReference type="Gene3D" id="6.10.200.10">
    <property type="entry name" value="Regulatory phage protein Cox"/>
    <property type="match status" value="1"/>
</dbReference>
<dbReference type="RefSeq" id="WP_124234082.1">
    <property type="nucleotide sequence ID" value="NZ_RHHM01000013.1"/>
</dbReference>
<evidence type="ECO:0008006" key="4">
    <source>
        <dbReference type="Google" id="ProtNLM"/>
    </source>
</evidence>
<gene>
    <name evidence="2" type="ORF">EB241_16250</name>
</gene>
<reference evidence="2 3" key="1">
    <citation type="submission" date="2018-10" db="EMBL/GenBank/DDBJ databases">
        <title>Draft genome sequence for the type isolate of Erwinia psidii, agent causal of bacterial blight in guava (Psidium guajava) and wilt and die-back of Eucalyptus spp.</title>
        <authorList>
            <person name="Hermenegildo P.S."/>
            <person name="Santos S.A."/>
            <person name="Guimaraes L.M.S."/>
            <person name="Vidigal P.M.P."/>
            <person name="Pereira I.C."/>
            <person name="Badel J.L."/>
            <person name="Alfenas-Zerbini P."/>
            <person name="Ferreira M.A.S.V."/>
            <person name="Alfenas A.C."/>
        </authorList>
    </citation>
    <scope>NUCLEOTIDE SEQUENCE [LARGE SCALE GENOMIC DNA]</scope>
    <source>
        <strain evidence="2 3">IBSBF 435</strain>
    </source>
</reference>
<evidence type="ECO:0000313" key="3">
    <source>
        <dbReference type="Proteomes" id="UP000279457"/>
    </source>
</evidence>
<dbReference type="EMBL" id="RHHM01000013">
    <property type="protein sequence ID" value="RQM37226.1"/>
    <property type="molecule type" value="Genomic_DNA"/>
</dbReference>